<feature type="transmembrane region" description="Helical" evidence="1">
    <location>
        <begin position="70"/>
        <end position="90"/>
    </location>
</feature>
<accession>A0ABQ5QDW6</accession>
<gene>
    <name evidence="2" type="ORF">GETHLI_11230</name>
</gene>
<feature type="transmembrane region" description="Helical" evidence="1">
    <location>
        <begin position="6"/>
        <end position="28"/>
    </location>
</feature>
<keyword evidence="1" id="KW-0812">Transmembrane</keyword>
<dbReference type="EMBL" id="BSDE01000001">
    <property type="protein sequence ID" value="GLH72621.1"/>
    <property type="molecule type" value="Genomic_DNA"/>
</dbReference>
<keyword evidence="1" id="KW-1133">Transmembrane helix</keyword>
<feature type="transmembrane region" description="Helical" evidence="1">
    <location>
        <begin position="160"/>
        <end position="181"/>
    </location>
</feature>
<reference evidence="2 3" key="1">
    <citation type="journal article" date="2023" name="Antonie Van Leeuwenhoek">
        <title>Mesoterricola silvestris gen. nov., sp. nov., Mesoterricola sediminis sp. nov., Geothrix oryzae sp. nov., Geothrix edaphica sp. nov., Geothrix rubra sp. nov., and Geothrix limicola sp. nov., six novel members of Acidobacteriota isolated from soils.</title>
        <authorList>
            <person name="Itoh H."/>
            <person name="Sugisawa Y."/>
            <person name="Mise K."/>
            <person name="Xu Z."/>
            <person name="Kuniyasu M."/>
            <person name="Ushijima N."/>
            <person name="Kawano K."/>
            <person name="Kobayashi E."/>
            <person name="Shiratori Y."/>
            <person name="Masuda Y."/>
            <person name="Senoo K."/>
        </authorList>
    </citation>
    <scope>NUCLEOTIDE SEQUENCE [LARGE SCALE GENOMIC DNA]</scope>
    <source>
        <strain evidence="2 3">Red804</strain>
    </source>
</reference>
<feature type="transmembrane region" description="Helical" evidence="1">
    <location>
        <begin position="130"/>
        <end position="148"/>
    </location>
</feature>
<organism evidence="2 3">
    <name type="scientific">Geothrix limicola</name>
    <dbReference type="NCBI Taxonomy" id="2927978"/>
    <lineage>
        <taxon>Bacteria</taxon>
        <taxon>Pseudomonadati</taxon>
        <taxon>Acidobacteriota</taxon>
        <taxon>Holophagae</taxon>
        <taxon>Holophagales</taxon>
        <taxon>Holophagaceae</taxon>
        <taxon>Geothrix</taxon>
    </lineage>
</organism>
<evidence type="ECO:0000313" key="3">
    <source>
        <dbReference type="Proteomes" id="UP001165069"/>
    </source>
</evidence>
<comment type="caution">
    <text evidence="2">The sequence shown here is derived from an EMBL/GenBank/DDBJ whole genome shotgun (WGS) entry which is preliminary data.</text>
</comment>
<feature type="transmembrane region" description="Helical" evidence="1">
    <location>
        <begin position="102"/>
        <end position="124"/>
    </location>
</feature>
<name>A0ABQ5QDW6_9BACT</name>
<protein>
    <submittedName>
        <fullName evidence="2">Uncharacterized protein</fullName>
    </submittedName>
</protein>
<sequence>MHPYRGLYWFSLSTNFIAPLVPVTALIIHWRSGRFASRLWMSRLTVFLIVTLVESWSMLATAMGGIHNTWLANLWTIPESLALLWALAGAGDRPIPPAVSSFLGALLLLPMCWDAVSLGLGARWLLSGTFASLVLLGICVRQLFVLFTQPVTRKAWHEPLYWFLASASLSLAIELTFYPLFNLFLRTLSRDWILVPWTAKSLAFLVLNAGLARTYLCPNPS</sequence>
<dbReference type="Proteomes" id="UP001165069">
    <property type="component" value="Unassembled WGS sequence"/>
</dbReference>
<evidence type="ECO:0000313" key="2">
    <source>
        <dbReference type="EMBL" id="GLH72621.1"/>
    </source>
</evidence>
<proteinExistence type="predicted"/>
<keyword evidence="3" id="KW-1185">Reference proteome</keyword>
<evidence type="ECO:0000256" key="1">
    <source>
        <dbReference type="SAM" id="Phobius"/>
    </source>
</evidence>
<keyword evidence="1" id="KW-0472">Membrane</keyword>
<feature type="transmembrane region" description="Helical" evidence="1">
    <location>
        <begin position="40"/>
        <end position="58"/>
    </location>
</feature>